<dbReference type="CDD" id="cd02947">
    <property type="entry name" value="TRX_family"/>
    <property type="match status" value="1"/>
</dbReference>
<sequence length="172" mass="18533">MTRLLALSLAAFAALATTAPAQAAQAPKLAITSFDQLAQPLPLPYDEKADAKAAVAAAKARARANRKLLLIDLGGNWCLDCRILAGTIEQPALKTWLAKKYEIVTVDVGRFDKNLDVPAHYGITERLKGVPSVLVVNPKTDKLINPGKTAALSDARHMNPQGLADWLAQWTR</sequence>
<name>A0ABT8ZV73_9SPHN</name>
<protein>
    <submittedName>
        <fullName evidence="2">Thioredoxin family protein</fullName>
    </submittedName>
</protein>
<organism evidence="2 3">
    <name type="scientific">Sphingomonas immobilis</name>
    <dbReference type="NCBI Taxonomy" id="3063997"/>
    <lineage>
        <taxon>Bacteria</taxon>
        <taxon>Pseudomonadati</taxon>
        <taxon>Pseudomonadota</taxon>
        <taxon>Alphaproteobacteria</taxon>
        <taxon>Sphingomonadales</taxon>
        <taxon>Sphingomonadaceae</taxon>
        <taxon>Sphingomonas</taxon>
    </lineage>
</organism>
<comment type="caution">
    <text evidence="2">The sequence shown here is derived from an EMBL/GenBank/DDBJ whole genome shotgun (WGS) entry which is preliminary data.</text>
</comment>
<dbReference type="Proteomes" id="UP001176468">
    <property type="component" value="Unassembled WGS sequence"/>
</dbReference>
<dbReference type="RefSeq" id="WP_304559914.1">
    <property type="nucleotide sequence ID" value="NZ_JAUQSZ010000002.1"/>
</dbReference>
<dbReference type="Gene3D" id="3.40.30.10">
    <property type="entry name" value="Glutaredoxin"/>
    <property type="match status" value="1"/>
</dbReference>
<accession>A0ABT8ZV73</accession>
<dbReference type="SUPFAM" id="SSF52833">
    <property type="entry name" value="Thioredoxin-like"/>
    <property type="match status" value="1"/>
</dbReference>
<reference evidence="2" key="1">
    <citation type="submission" date="2023-07" db="EMBL/GenBank/DDBJ databases">
        <authorList>
            <person name="Kim M.K."/>
        </authorList>
    </citation>
    <scope>NUCLEOTIDE SEQUENCE</scope>
    <source>
        <strain evidence="2">CA1-15</strain>
    </source>
</reference>
<proteinExistence type="predicted"/>
<keyword evidence="3" id="KW-1185">Reference proteome</keyword>
<feature type="chain" id="PRO_5045998765" evidence="1">
    <location>
        <begin position="24"/>
        <end position="172"/>
    </location>
</feature>
<gene>
    <name evidence="2" type="ORF">Q5H94_03895</name>
</gene>
<keyword evidence="1" id="KW-0732">Signal</keyword>
<dbReference type="EMBL" id="JAUQSZ010000002">
    <property type="protein sequence ID" value="MDO7841456.1"/>
    <property type="molecule type" value="Genomic_DNA"/>
</dbReference>
<evidence type="ECO:0000313" key="2">
    <source>
        <dbReference type="EMBL" id="MDO7841456.1"/>
    </source>
</evidence>
<evidence type="ECO:0000313" key="3">
    <source>
        <dbReference type="Proteomes" id="UP001176468"/>
    </source>
</evidence>
<evidence type="ECO:0000256" key="1">
    <source>
        <dbReference type="SAM" id="SignalP"/>
    </source>
</evidence>
<dbReference type="InterPro" id="IPR036249">
    <property type="entry name" value="Thioredoxin-like_sf"/>
</dbReference>
<dbReference type="Pfam" id="PF13899">
    <property type="entry name" value="Thioredoxin_7"/>
    <property type="match status" value="1"/>
</dbReference>
<feature type="signal peptide" evidence="1">
    <location>
        <begin position="1"/>
        <end position="23"/>
    </location>
</feature>